<dbReference type="GO" id="GO:0042761">
    <property type="term" value="P:very long-chain fatty acid biosynthetic process"/>
    <property type="evidence" value="ECO:0000318"/>
    <property type="project" value="GO_Central"/>
</dbReference>
<evidence type="ECO:0000256" key="11">
    <source>
        <dbReference type="ARBA" id="ARBA00023160"/>
    </source>
</evidence>
<proteinExistence type="inferred from homology"/>
<dbReference type="OMA" id="AKWKANI"/>
<keyword evidence="11" id="KW-0275">Fatty acid biosynthesis</keyword>
<dbReference type="UniPathway" id="UPA00094"/>
<dbReference type="GO" id="GO:0030148">
    <property type="term" value="P:sphingolipid biosynthetic process"/>
    <property type="evidence" value="ECO:0000318"/>
    <property type="project" value="GO_Central"/>
</dbReference>
<feature type="transmembrane region" description="Helical" evidence="15">
    <location>
        <begin position="31"/>
        <end position="51"/>
    </location>
</feature>
<evidence type="ECO:0000256" key="12">
    <source>
        <dbReference type="ARBA" id="ARBA00023239"/>
    </source>
</evidence>
<dbReference type="KEGG" id="mbr:MONBRDRAFT_34801"/>
<keyword evidence="7" id="KW-0276">Fatty acid metabolism</keyword>
<dbReference type="GO" id="GO:0030497">
    <property type="term" value="P:fatty acid elongation"/>
    <property type="evidence" value="ECO:0000318"/>
    <property type="project" value="GO_Central"/>
</dbReference>
<dbReference type="eggNOG" id="KOG3187">
    <property type="taxonomic scope" value="Eukaryota"/>
</dbReference>
<evidence type="ECO:0000256" key="8">
    <source>
        <dbReference type="ARBA" id="ARBA00022989"/>
    </source>
</evidence>
<keyword evidence="12" id="KW-0456">Lyase</keyword>
<organism evidence="16 17">
    <name type="scientific">Monosiga brevicollis</name>
    <name type="common">Choanoflagellate</name>
    <dbReference type="NCBI Taxonomy" id="81824"/>
    <lineage>
        <taxon>Eukaryota</taxon>
        <taxon>Choanoflagellata</taxon>
        <taxon>Craspedida</taxon>
        <taxon>Salpingoecidae</taxon>
        <taxon>Monosiga</taxon>
    </lineage>
</organism>
<dbReference type="InParanoid" id="A9VE74"/>
<protein>
    <recommendedName>
        <fullName evidence="4">very-long-chain (3R)-3-hydroxyacyl-CoA dehydratase</fullName>
        <ecNumber evidence="4">4.2.1.134</ecNumber>
    </recommendedName>
</protein>
<name>A9VE74_MONBE</name>
<evidence type="ECO:0000313" key="17">
    <source>
        <dbReference type="Proteomes" id="UP000001357"/>
    </source>
</evidence>
<evidence type="ECO:0000256" key="10">
    <source>
        <dbReference type="ARBA" id="ARBA00023136"/>
    </source>
</evidence>
<evidence type="ECO:0000256" key="6">
    <source>
        <dbReference type="ARBA" id="ARBA00022692"/>
    </source>
</evidence>
<dbReference type="EC" id="4.2.1.134" evidence="4"/>
<dbReference type="PANTHER" id="PTHR11035">
    <property type="entry name" value="VERY-LONG-CHAIN (3R)-3-HYDROXYACYL-COA DEHYDRATASE"/>
    <property type="match status" value="1"/>
</dbReference>
<dbReference type="PANTHER" id="PTHR11035:SF3">
    <property type="entry name" value="VERY-LONG-CHAIN (3R)-3-HYDROXYACYL-COA DEHYDRATASE"/>
    <property type="match status" value="1"/>
</dbReference>
<comment type="catalytic activity">
    <reaction evidence="13">
        <text>a very-long-chain (3R)-3-hydroxyacyl-CoA = a very-long-chain (2E)-enoyl-CoA + H2O</text>
        <dbReference type="Rhea" id="RHEA:45812"/>
        <dbReference type="ChEBI" id="CHEBI:15377"/>
        <dbReference type="ChEBI" id="CHEBI:83728"/>
        <dbReference type="ChEBI" id="CHEBI:85440"/>
        <dbReference type="EC" id="4.2.1.134"/>
    </reaction>
</comment>
<comment type="pathway">
    <text evidence="2">Lipid metabolism; fatty acid biosynthesis.</text>
</comment>
<feature type="transmembrane region" description="Helical" evidence="15">
    <location>
        <begin position="191"/>
        <end position="214"/>
    </location>
</feature>
<accession>A9VE74</accession>
<feature type="transmembrane region" description="Helical" evidence="15">
    <location>
        <begin position="784"/>
        <end position="810"/>
    </location>
</feature>
<dbReference type="GO" id="GO:0102158">
    <property type="term" value="F:very-long-chain (3R)-3-hydroxyacyl-CoA dehydratase activity"/>
    <property type="evidence" value="ECO:0007669"/>
    <property type="project" value="UniProtKB-EC"/>
</dbReference>
<evidence type="ECO:0000313" key="16">
    <source>
        <dbReference type="EMBL" id="EDQ84169.1"/>
    </source>
</evidence>
<evidence type="ECO:0000256" key="2">
    <source>
        <dbReference type="ARBA" id="ARBA00005194"/>
    </source>
</evidence>
<dbReference type="GO" id="GO:0018812">
    <property type="term" value="F:3-hydroxyacyl-CoA dehydratase activity"/>
    <property type="evidence" value="ECO:0000318"/>
    <property type="project" value="GO_Central"/>
</dbReference>
<reference evidence="16 17" key="1">
    <citation type="journal article" date="2008" name="Nature">
        <title>The genome of the choanoflagellate Monosiga brevicollis and the origin of metazoans.</title>
        <authorList>
            <consortium name="JGI Sequencing"/>
            <person name="King N."/>
            <person name="Westbrook M.J."/>
            <person name="Young S.L."/>
            <person name="Kuo A."/>
            <person name="Abedin M."/>
            <person name="Chapman J."/>
            <person name="Fairclough S."/>
            <person name="Hellsten U."/>
            <person name="Isogai Y."/>
            <person name="Letunic I."/>
            <person name="Marr M."/>
            <person name="Pincus D."/>
            <person name="Putnam N."/>
            <person name="Rokas A."/>
            <person name="Wright K.J."/>
            <person name="Zuzow R."/>
            <person name="Dirks W."/>
            <person name="Good M."/>
            <person name="Goodstein D."/>
            <person name="Lemons D."/>
            <person name="Li W."/>
            <person name="Lyons J.B."/>
            <person name="Morris A."/>
            <person name="Nichols S."/>
            <person name="Richter D.J."/>
            <person name="Salamov A."/>
            <person name="Bork P."/>
            <person name="Lim W.A."/>
            <person name="Manning G."/>
            <person name="Miller W.T."/>
            <person name="McGinnis W."/>
            <person name="Shapiro H."/>
            <person name="Tjian R."/>
            <person name="Grigoriev I.V."/>
            <person name="Rokhsar D."/>
        </authorList>
    </citation>
    <scope>NUCLEOTIDE SEQUENCE [LARGE SCALE GENOMIC DNA]</scope>
    <source>
        <strain evidence="17">MX1 / ATCC 50154</strain>
    </source>
</reference>
<evidence type="ECO:0000256" key="15">
    <source>
        <dbReference type="SAM" id="Phobius"/>
    </source>
</evidence>
<keyword evidence="9" id="KW-0443">Lipid metabolism</keyword>
<dbReference type="InterPro" id="IPR007482">
    <property type="entry name" value="Tyr_Pase-like_PTPLA"/>
</dbReference>
<dbReference type="EMBL" id="CH991596">
    <property type="protein sequence ID" value="EDQ84169.1"/>
    <property type="molecule type" value="Genomic_DNA"/>
</dbReference>
<dbReference type="GO" id="GO:0005789">
    <property type="term" value="C:endoplasmic reticulum membrane"/>
    <property type="evidence" value="ECO:0000318"/>
    <property type="project" value="GO_Central"/>
</dbReference>
<evidence type="ECO:0000256" key="3">
    <source>
        <dbReference type="ARBA" id="ARBA00007811"/>
    </source>
</evidence>
<dbReference type="Pfam" id="PF04387">
    <property type="entry name" value="PTPLA"/>
    <property type="match status" value="1"/>
</dbReference>
<keyword evidence="5" id="KW-0444">Lipid biosynthesis</keyword>
<comment type="subcellular location">
    <subcellularLocation>
        <location evidence="1">Membrane</location>
        <topology evidence="1">Multi-pass membrane protein</topology>
    </subcellularLocation>
</comment>
<dbReference type="RefSeq" id="XP_001751023.1">
    <property type="nucleotide sequence ID" value="XM_001750971.1"/>
</dbReference>
<evidence type="ECO:0000256" key="4">
    <source>
        <dbReference type="ARBA" id="ARBA00013122"/>
    </source>
</evidence>
<dbReference type="AlphaFoldDB" id="A9VE74"/>
<keyword evidence="8 15" id="KW-1133">Transmembrane helix</keyword>
<keyword evidence="10 15" id="KW-0472">Membrane</keyword>
<keyword evidence="6 15" id="KW-0812">Transmembrane</keyword>
<feature type="region of interest" description="Disordered" evidence="14">
    <location>
        <begin position="274"/>
        <end position="297"/>
    </location>
</feature>
<keyword evidence="17" id="KW-1185">Reference proteome</keyword>
<dbReference type="STRING" id="81824.A9VE74"/>
<feature type="transmembrane region" description="Helical" evidence="15">
    <location>
        <begin position="242"/>
        <end position="264"/>
    </location>
</feature>
<evidence type="ECO:0000256" key="14">
    <source>
        <dbReference type="SAM" id="MobiDB-lite"/>
    </source>
</evidence>
<feature type="transmembrane region" description="Helical" evidence="15">
    <location>
        <begin position="99"/>
        <end position="119"/>
    </location>
</feature>
<evidence type="ECO:0000256" key="5">
    <source>
        <dbReference type="ARBA" id="ARBA00022516"/>
    </source>
</evidence>
<dbReference type="Proteomes" id="UP000001357">
    <property type="component" value="Unassembled WGS sequence"/>
</dbReference>
<evidence type="ECO:0000256" key="13">
    <source>
        <dbReference type="ARBA" id="ARBA00036671"/>
    </source>
</evidence>
<evidence type="ECO:0000256" key="9">
    <source>
        <dbReference type="ARBA" id="ARBA00023098"/>
    </source>
</evidence>
<dbReference type="GeneID" id="5896283"/>
<feature type="transmembrane region" description="Helical" evidence="15">
    <location>
        <begin position="460"/>
        <end position="486"/>
    </location>
</feature>
<gene>
    <name evidence="16" type="ORF">MONBRDRAFT_34801</name>
</gene>
<evidence type="ECO:0000256" key="7">
    <source>
        <dbReference type="ARBA" id="ARBA00022832"/>
    </source>
</evidence>
<comment type="similarity">
    <text evidence="3">Belongs to the very long-chain fatty acids dehydratase HACD family.</text>
</comment>
<sequence>MSRNGSAMASARPAAGGQKDGTSGQAEGGNALVNGYLILYNALLAAGWSMILYDLLRPFHLCNGVAGDHELDLAPAWLPAQAHGLLCTDSSSGMPLFHALQIFQTAAILEVAHAALGFVKAKVSTTFMQVLSRVMLVWAACWINPRIMNSLAFYTMTFAWAVTEVVRYNWYWTKLLLGDAPGFLTWCRYSFFVVLYPLGVASEIACILQAIGYYDALAEEQRVPDDDETAQFLARVALTFNYTIMAFLSLYPIVFPGLYMHVWAQRRKVFGKRRPARPEPTEGIQWPADATGTRSTSSTGQAVLARSVMDVDPQAAVAVMKERNWRFGYGKHFIENVRISLRTPETALKVAQTGLDYMHNQFEFVRDGKVMSLATAMSTITASFPGTMTIKGSGKRDPVYKVPYRRKPYPEQSPLEDLTGEALKKQLDQWVKNGTIEPSARDAIAAVADHDEWVDLSDKYFVLLGAGSAMGPYLVLMALGANVIALDLDRPQIWERLIKVARESAGTLIFPTKKPVAELTTDELIYANAGANLFTDTPEICNWVSDLMPKEEFIVGGYAYLDGEKHVRVSLAMDAIKAGVIRRRKTVTTLAYLCSPTDVFVVSTDARDAAAANYKNPGSVKTFVSVLRTVMKKACTKNVLPLAQDASGTHTYAINDGIVVQQGPNYALAKRLQHWRAMVARAGGSRVSSNIAPSTATLSVVHNKSFAAAYGGWKHFPAFEVAWQETSNAVMGALLIHDVRNEQSKANPSFELSNQLEQFRYGSFHGGVWRSGYKVGSIGEASALLYYLGLYGPMVLIGLLGLSTASIAYCRSG</sequence>
<evidence type="ECO:0000256" key="1">
    <source>
        <dbReference type="ARBA" id="ARBA00004141"/>
    </source>
</evidence>
<feature type="region of interest" description="Disordered" evidence="14">
    <location>
        <begin position="1"/>
        <end position="24"/>
    </location>
</feature>